<proteinExistence type="predicted"/>
<dbReference type="Proteomes" id="UP000639772">
    <property type="component" value="Unassembled WGS sequence"/>
</dbReference>
<dbReference type="AlphaFoldDB" id="A0A835R9Y2"/>
<organism evidence="1 2">
    <name type="scientific">Vanilla planifolia</name>
    <name type="common">Vanilla</name>
    <dbReference type="NCBI Taxonomy" id="51239"/>
    <lineage>
        <taxon>Eukaryota</taxon>
        <taxon>Viridiplantae</taxon>
        <taxon>Streptophyta</taxon>
        <taxon>Embryophyta</taxon>
        <taxon>Tracheophyta</taxon>
        <taxon>Spermatophyta</taxon>
        <taxon>Magnoliopsida</taxon>
        <taxon>Liliopsida</taxon>
        <taxon>Asparagales</taxon>
        <taxon>Orchidaceae</taxon>
        <taxon>Vanilloideae</taxon>
        <taxon>Vanilleae</taxon>
        <taxon>Vanilla</taxon>
    </lineage>
</organism>
<reference evidence="1 2" key="1">
    <citation type="journal article" date="2020" name="Nat. Food">
        <title>A phased Vanilla planifolia genome enables genetic improvement of flavour and production.</title>
        <authorList>
            <person name="Hasing T."/>
            <person name="Tang H."/>
            <person name="Brym M."/>
            <person name="Khazi F."/>
            <person name="Huang T."/>
            <person name="Chambers A.H."/>
        </authorList>
    </citation>
    <scope>NUCLEOTIDE SEQUENCE [LARGE SCALE GENOMIC DNA]</scope>
    <source>
        <tissue evidence="1">Leaf</tissue>
    </source>
</reference>
<evidence type="ECO:0000313" key="1">
    <source>
        <dbReference type="EMBL" id="KAG0484110.1"/>
    </source>
</evidence>
<comment type="caution">
    <text evidence="1">The sequence shown here is derived from an EMBL/GenBank/DDBJ whole genome shotgun (WGS) entry which is preliminary data.</text>
</comment>
<name>A0A835R9Y2_VANPL</name>
<accession>A0A835R9Y2</accession>
<dbReference type="EMBL" id="JADCNM010000005">
    <property type="protein sequence ID" value="KAG0484110.1"/>
    <property type="molecule type" value="Genomic_DNA"/>
</dbReference>
<evidence type="ECO:0000313" key="2">
    <source>
        <dbReference type="Proteomes" id="UP000639772"/>
    </source>
</evidence>
<gene>
    <name evidence="1" type="ORF">HPP92_012194</name>
</gene>
<protein>
    <submittedName>
        <fullName evidence="1">Uncharacterized protein</fullName>
    </submittedName>
</protein>
<sequence length="57" mass="6195">MAAHRVEGMSRLVLAIPALHKRPGNSNCFVRNTLMLLSGMNLNTPICGNNNIYKNGA</sequence>